<dbReference type="Proteomes" id="UP000814003">
    <property type="component" value="Unassembled WGS sequence"/>
</dbReference>
<comment type="caution">
    <text evidence="3">The sequence shown here is derived from an EMBL/GenBank/DDBJ whole genome shotgun (WGS) entry which is preliminary data.</text>
</comment>
<feature type="transmembrane region" description="Helical" evidence="1">
    <location>
        <begin position="96"/>
        <end position="116"/>
    </location>
</feature>
<feature type="transmembrane region" description="Helical" evidence="1">
    <location>
        <begin position="387"/>
        <end position="403"/>
    </location>
</feature>
<feature type="transmembrane region" description="Helical" evidence="1">
    <location>
        <begin position="338"/>
        <end position="354"/>
    </location>
</feature>
<keyword evidence="1" id="KW-1133">Transmembrane helix</keyword>
<evidence type="ECO:0000256" key="1">
    <source>
        <dbReference type="SAM" id="Phobius"/>
    </source>
</evidence>
<keyword evidence="1" id="KW-0472">Membrane</keyword>
<feature type="domain" description="DUF7024" evidence="2">
    <location>
        <begin position="556"/>
        <end position="670"/>
    </location>
</feature>
<name>A0ABS9FBY3_9PSED</name>
<feature type="transmembrane region" description="Helical" evidence="1">
    <location>
        <begin position="308"/>
        <end position="326"/>
    </location>
</feature>
<accession>A0ABS9FBY3</accession>
<gene>
    <name evidence="3" type="ORF">GIW56_18710</name>
</gene>
<dbReference type="InterPro" id="IPR054288">
    <property type="entry name" value="DUF7024"/>
</dbReference>
<feature type="transmembrane region" description="Helical" evidence="1">
    <location>
        <begin position="128"/>
        <end position="146"/>
    </location>
</feature>
<keyword evidence="4" id="KW-1185">Reference proteome</keyword>
<organism evidence="3 4">
    <name type="scientific">Pseudomonas gessardii</name>
    <dbReference type="NCBI Taxonomy" id="78544"/>
    <lineage>
        <taxon>Bacteria</taxon>
        <taxon>Pseudomonadati</taxon>
        <taxon>Pseudomonadota</taxon>
        <taxon>Gammaproteobacteria</taxon>
        <taxon>Pseudomonadales</taxon>
        <taxon>Pseudomonadaceae</taxon>
        <taxon>Pseudomonas</taxon>
    </lineage>
</organism>
<feature type="transmembrane region" description="Helical" evidence="1">
    <location>
        <begin position="434"/>
        <end position="457"/>
    </location>
</feature>
<dbReference type="EMBL" id="WKED01000036">
    <property type="protein sequence ID" value="MCF5108874.1"/>
    <property type="molecule type" value="Genomic_DNA"/>
</dbReference>
<feature type="transmembrane region" description="Helical" evidence="1">
    <location>
        <begin position="360"/>
        <end position="380"/>
    </location>
</feature>
<evidence type="ECO:0000313" key="3">
    <source>
        <dbReference type="EMBL" id="MCF5108874.1"/>
    </source>
</evidence>
<proteinExistence type="predicted"/>
<dbReference type="RefSeq" id="WP_236384395.1">
    <property type="nucleotide sequence ID" value="NZ_WKED01000036.1"/>
</dbReference>
<reference evidence="3 4" key="1">
    <citation type="submission" date="2019-11" db="EMBL/GenBank/DDBJ databases">
        <title>Epiphytic Pseudomonas syringae from cherry orchards.</title>
        <authorList>
            <person name="Hulin M.T."/>
        </authorList>
    </citation>
    <scope>NUCLEOTIDE SEQUENCE [LARGE SCALE GENOMIC DNA]</scope>
    <source>
        <strain evidence="3 4">PA-6-5B</strain>
    </source>
</reference>
<feature type="transmembrane region" description="Helical" evidence="1">
    <location>
        <begin position="226"/>
        <end position="249"/>
    </location>
</feature>
<evidence type="ECO:0000259" key="2">
    <source>
        <dbReference type="Pfam" id="PF22895"/>
    </source>
</evidence>
<evidence type="ECO:0000313" key="4">
    <source>
        <dbReference type="Proteomes" id="UP000814003"/>
    </source>
</evidence>
<feature type="transmembrane region" description="Helical" evidence="1">
    <location>
        <begin position="201"/>
        <end position="219"/>
    </location>
</feature>
<dbReference type="Pfam" id="PF22895">
    <property type="entry name" value="DUF7024"/>
    <property type="match status" value="1"/>
</dbReference>
<keyword evidence="1" id="KW-0812">Transmembrane</keyword>
<protein>
    <recommendedName>
        <fullName evidence="2">DUF7024 domain-containing protein</fullName>
    </recommendedName>
</protein>
<feature type="transmembrane region" description="Helical" evidence="1">
    <location>
        <begin position="21"/>
        <end position="39"/>
    </location>
</feature>
<sequence length="672" mass="74607">MKGEGELHPSLWQRWFSMNRLVIYVIFLTAITAAIVVYGRGQDLNWDLLNYHFYTGYALLNGRYVQDVAAAGLQSFLHPATNVFAYVTLRYLPFPFSAWSILLVQLTSLPAVALIAREVGKGLGYRHASLSQVLAVLLCLFSPLWWSELGTTFFSSWIAPAILWGSYILVRSFSSSKVSCKSLFFAGALLGFATGLKLTNAPFAVASFCVLLLLYDGDVQLFVRRFLFFVVGGIFGFGLTAWWYGYLWLEWKSPLFPLYNAIFASPYYDLESYRDIRWKFFSFDEFWNYLYQSAVGTIKTSEIAFADIRILLISALVPISLLVTLLRRPVAKQGKSATAVLVYVGVSFFLWAALFAYQRYLIPVELLLGLVAWILVSRIVTRESLRVLALLLLIGLSAAFLKVPDWGHGKVDLGAHKPFSLVVPENLASTPARYLVVGAPVSYLLPYLHAGSIFYGLNFSDQSKALIAQRLHAASPLPIRILAEDRYLPSVWKRLEMFGFSPDTHSLDCSYLMTSVGRYSACEVILGKHTLAASGLIVNAAFAEADIGQKKGVLWERGFSFPEFWGRWSDGDTAEIGFQACLPQGAIRVLVTAQAFGANIGQPVRFTLGSQDRVATFDKSFSQTSLNFVNQQDCADRLTIHIPAAAPSGGQGSGSDSRSLGLGFTRIEIIKE</sequence>